<accession>A0A8I0PJ08</accession>
<keyword evidence="3" id="KW-1185">Reference proteome</keyword>
<dbReference type="AlphaFoldDB" id="A0A8I0PJ08"/>
<protein>
    <submittedName>
        <fullName evidence="2">Uncharacterized protein</fullName>
    </submittedName>
</protein>
<evidence type="ECO:0000313" key="2">
    <source>
        <dbReference type="EMBL" id="MBE1602373.1"/>
    </source>
</evidence>
<name>A0A8I0PJ08_9ACTN</name>
<reference evidence="2 3" key="1">
    <citation type="submission" date="2020-10" db="EMBL/GenBank/DDBJ databases">
        <title>Sequencing the genomes of 1000 actinobacteria strains.</title>
        <authorList>
            <person name="Klenk H.-P."/>
        </authorList>
    </citation>
    <scope>NUCLEOTIDE SEQUENCE [LARGE SCALE GENOMIC DNA]</scope>
    <source>
        <strain evidence="2 3">DSM 41803</strain>
    </source>
</reference>
<comment type="caution">
    <text evidence="2">The sequence shown here is derived from an EMBL/GenBank/DDBJ whole genome shotgun (WGS) entry which is preliminary data.</text>
</comment>
<dbReference type="Proteomes" id="UP000629287">
    <property type="component" value="Unassembled WGS sequence"/>
</dbReference>
<organism evidence="2 3">
    <name type="scientific">Streptomyces stelliscabiei</name>
    <dbReference type="NCBI Taxonomy" id="146820"/>
    <lineage>
        <taxon>Bacteria</taxon>
        <taxon>Bacillati</taxon>
        <taxon>Actinomycetota</taxon>
        <taxon>Actinomycetes</taxon>
        <taxon>Kitasatosporales</taxon>
        <taxon>Streptomycetaceae</taxon>
        <taxon>Streptomyces</taxon>
    </lineage>
</organism>
<sequence>MPSSKTDAQANPSGSCPLAAPSPSEAGGLPLRGGAV</sequence>
<gene>
    <name evidence="2" type="ORF">H4687_008502</name>
</gene>
<feature type="compositionally biased region" description="Polar residues" evidence="1">
    <location>
        <begin position="1"/>
        <end position="14"/>
    </location>
</feature>
<feature type="region of interest" description="Disordered" evidence="1">
    <location>
        <begin position="1"/>
        <end position="36"/>
    </location>
</feature>
<evidence type="ECO:0000313" key="3">
    <source>
        <dbReference type="Proteomes" id="UP000629287"/>
    </source>
</evidence>
<proteinExistence type="predicted"/>
<evidence type="ECO:0000256" key="1">
    <source>
        <dbReference type="SAM" id="MobiDB-lite"/>
    </source>
</evidence>
<dbReference type="EMBL" id="JADBGF010000001">
    <property type="protein sequence ID" value="MBE1602373.1"/>
    <property type="molecule type" value="Genomic_DNA"/>
</dbReference>